<feature type="domain" description="DUF7924" evidence="2">
    <location>
        <begin position="248"/>
        <end position="474"/>
    </location>
</feature>
<evidence type="ECO:0000313" key="3">
    <source>
        <dbReference type="EMBL" id="KAJ8064109.1"/>
    </source>
</evidence>
<dbReference type="Proteomes" id="UP001152300">
    <property type="component" value="Unassembled WGS sequence"/>
</dbReference>
<dbReference type="PANTHER" id="PTHR42470">
    <property type="entry name" value="VAST DOMAIN-CONTAINING PROTEIN"/>
    <property type="match status" value="1"/>
</dbReference>
<feature type="compositionally biased region" description="Basic and acidic residues" evidence="1">
    <location>
        <begin position="88"/>
        <end position="97"/>
    </location>
</feature>
<dbReference type="InterPro" id="IPR057684">
    <property type="entry name" value="DUF7924"/>
</dbReference>
<accession>A0A9X0AJS8</accession>
<organism evidence="3 4">
    <name type="scientific">Sclerotinia nivalis</name>
    <dbReference type="NCBI Taxonomy" id="352851"/>
    <lineage>
        <taxon>Eukaryota</taxon>
        <taxon>Fungi</taxon>
        <taxon>Dikarya</taxon>
        <taxon>Ascomycota</taxon>
        <taxon>Pezizomycotina</taxon>
        <taxon>Leotiomycetes</taxon>
        <taxon>Helotiales</taxon>
        <taxon>Sclerotiniaceae</taxon>
        <taxon>Sclerotinia</taxon>
    </lineage>
</organism>
<protein>
    <recommendedName>
        <fullName evidence="2">DUF7924 domain-containing protein</fullName>
    </recommendedName>
</protein>
<keyword evidence="4" id="KW-1185">Reference proteome</keyword>
<dbReference type="PANTHER" id="PTHR42470:SF2">
    <property type="match status" value="1"/>
</dbReference>
<evidence type="ECO:0000256" key="1">
    <source>
        <dbReference type="SAM" id="MobiDB-lite"/>
    </source>
</evidence>
<reference evidence="3" key="1">
    <citation type="submission" date="2022-11" db="EMBL/GenBank/DDBJ databases">
        <title>Genome Resource of Sclerotinia nivalis Strain SnTB1, a Plant Pathogen Isolated from American Ginseng.</title>
        <authorList>
            <person name="Fan S."/>
        </authorList>
    </citation>
    <scope>NUCLEOTIDE SEQUENCE</scope>
    <source>
        <strain evidence="3">SnTB1</strain>
    </source>
</reference>
<proteinExistence type="predicted"/>
<feature type="compositionally biased region" description="Polar residues" evidence="1">
    <location>
        <begin position="45"/>
        <end position="58"/>
    </location>
</feature>
<name>A0A9X0AJS8_9HELO</name>
<dbReference type="EMBL" id="JAPEIS010000008">
    <property type="protein sequence ID" value="KAJ8064109.1"/>
    <property type="molecule type" value="Genomic_DNA"/>
</dbReference>
<comment type="caution">
    <text evidence="3">The sequence shown here is derived from an EMBL/GenBank/DDBJ whole genome shotgun (WGS) entry which is preliminary data.</text>
</comment>
<evidence type="ECO:0000313" key="4">
    <source>
        <dbReference type="Proteomes" id="UP001152300"/>
    </source>
</evidence>
<dbReference type="OrthoDB" id="5132737at2759"/>
<dbReference type="AlphaFoldDB" id="A0A9X0AJS8"/>
<sequence length="543" mass="61705">MAYNTAVPVIAWGDCCMSADQEATSKHIQATDGAKYFINVDEQENSSNREQTQKQAINTRKRNRDSENSSTTQTKKRLRNQFPAQTKAHAESKRPQEGEITPSYALLDCHTEGPRFTVKTIRDTWVDFWRHTGAWPTAGHDKAMNRLQSFIVESLARKRSSASSSRKRSNASLSGETITESDLLPREQKSAPYKHPYYQEQLRERGSYTKRYGGINPESQEVCRKLLDSFVKSPQSPPKNTLFEDEFFDHTLASIKGRNETRVIRDIGQLIVPSAEILAIRGATHLNILRETTNARWNSAIPFFGPCPQPDYSLGFKREAFTPEQLQKLQPFIGNALEDSSYFAATCDMYFPFLTCEVKCGSYALDIADRQNAHSQTVLLKGLFHLFCLVGRESELHGIPNGFSFSHSDEDVRIWAHYLVVTDNKKPEYYREPIAKFSIEKTARADDRWVAWTVTMNILDLWIQDHFKLICSAIDMLPINLNLVSELQSRDADLISSQSGPIQNVEDNNLDGNRVMRDSQPSVERIIPATTVLPGDPKKKRTE</sequence>
<feature type="compositionally biased region" description="Basic residues" evidence="1">
    <location>
        <begin position="158"/>
        <end position="169"/>
    </location>
</feature>
<feature type="region of interest" description="Disordered" evidence="1">
    <location>
        <begin position="42"/>
        <end position="99"/>
    </location>
</feature>
<evidence type="ECO:0000259" key="2">
    <source>
        <dbReference type="Pfam" id="PF25545"/>
    </source>
</evidence>
<dbReference type="Pfam" id="PF25545">
    <property type="entry name" value="DUF7924"/>
    <property type="match status" value="1"/>
</dbReference>
<gene>
    <name evidence="3" type="ORF">OCU04_007944</name>
</gene>
<feature type="region of interest" description="Disordered" evidence="1">
    <location>
        <begin position="158"/>
        <end position="190"/>
    </location>
</feature>